<accession>A0A0F7FS47</accession>
<evidence type="ECO:0000313" key="5">
    <source>
        <dbReference type="Proteomes" id="UP000034034"/>
    </source>
</evidence>
<dbReference type="EMBL" id="CP009922">
    <property type="protein sequence ID" value="AKG43133.1"/>
    <property type="molecule type" value="Genomic_DNA"/>
</dbReference>
<dbReference type="InterPro" id="IPR029039">
    <property type="entry name" value="Flavoprotein-like_sf"/>
</dbReference>
<keyword evidence="5" id="KW-1185">Reference proteome</keyword>
<proteinExistence type="inferred from homology"/>
<dbReference type="Proteomes" id="UP000034034">
    <property type="component" value="Chromosome"/>
</dbReference>
<sequence>MTPDDGDPLTLLVTAHPDPGSLTHHVARQLASALRPRAVEVADLHQERFDPRFTPADRRHYQEGGAHAPDVAREHRRLDRATDLVLVFPVYWWSMPALLKGWIDRVFVNGWAFDYSVGSELRPRLQRLTTHLLPIAGDDAGSFERHGYERALRTQIEHGIVDYVGSRRGATAFIHESEQPSSRATAESVARAVRLVSEAVRAGAPAT</sequence>
<dbReference type="RefSeq" id="WP_046723515.1">
    <property type="nucleotide sequence ID" value="NZ_CP009922.3"/>
</dbReference>
<dbReference type="PANTHER" id="PTHR10204">
    <property type="entry name" value="NAD P H OXIDOREDUCTASE-RELATED"/>
    <property type="match status" value="1"/>
</dbReference>
<evidence type="ECO:0000313" key="4">
    <source>
        <dbReference type="EMBL" id="AKG43133.1"/>
    </source>
</evidence>
<dbReference type="AlphaFoldDB" id="A0A0F7FS47"/>
<dbReference type="Gene3D" id="3.40.50.360">
    <property type="match status" value="1"/>
</dbReference>
<dbReference type="PATRIC" id="fig|408015.6.peg.1785"/>
<comment type="similarity">
    <text evidence="1">Belongs to the NAD(P)H dehydrogenase (quinone) family.</text>
</comment>
<gene>
    <name evidence="4" type="ORF">SXIM_17490</name>
</gene>
<dbReference type="InterPro" id="IPR051545">
    <property type="entry name" value="NAD(P)H_dehydrogenase_qn"/>
</dbReference>
<dbReference type="SUPFAM" id="SSF52218">
    <property type="entry name" value="Flavoproteins"/>
    <property type="match status" value="1"/>
</dbReference>
<evidence type="ECO:0000256" key="1">
    <source>
        <dbReference type="ARBA" id="ARBA00006252"/>
    </source>
</evidence>
<dbReference type="PANTHER" id="PTHR10204:SF34">
    <property type="entry name" value="NAD(P)H DEHYDROGENASE [QUINONE] 1 ISOFORM 1"/>
    <property type="match status" value="1"/>
</dbReference>
<dbReference type="KEGG" id="sxi:SXIM_17490"/>
<reference evidence="4" key="1">
    <citation type="submission" date="2019-08" db="EMBL/GenBank/DDBJ databases">
        <title>Complete genome sequence of a mangrove-derived Streptomyces xiamenensis.</title>
        <authorList>
            <person name="Xu J."/>
        </authorList>
    </citation>
    <scope>NUCLEOTIDE SEQUENCE</scope>
    <source>
        <strain evidence="4">318</strain>
    </source>
</reference>
<dbReference type="InterPro" id="IPR003680">
    <property type="entry name" value="Flavodoxin_fold"/>
</dbReference>
<name>A0A0F7FS47_9ACTN</name>
<dbReference type="GO" id="GO:0005829">
    <property type="term" value="C:cytosol"/>
    <property type="evidence" value="ECO:0007669"/>
    <property type="project" value="TreeGrafter"/>
</dbReference>
<dbReference type="STRING" id="408015.SXIM_17490"/>
<evidence type="ECO:0000256" key="2">
    <source>
        <dbReference type="ARBA" id="ARBA00023002"/>
    </source>
</evidence>
<organism evidence="4 5">
    <name type="scientific">Streptomyces xiamenensis</name>
    <dbReference type="NCBI Taxonomy" id="408015"/>
    <lineage>
        <taxon>Bacteria</taxon>
        <taxon>Bacillati</taxon>
        <taxon>Actinomycetota</taxon>
        <taxon>Actinomycetes</taxon>
        <taxon>Kitasatosporales</taxon>
        <taxon>Streptomycetaceae</taxon>
        <taxon>Streptomyces</taxon>
    </lineage>
</organism>
<dbReference type="GO" id="GO:0003955">
    <property type="term" value="F:NAD(P)H dehydrogenase (quinone) activity"/>
    <property type="evidence" value="ECO:0007669"/>
    <property type="project" value="TreeGrafter"/>
</dbReference>
<keyword evidence="2" id="KW-0560">Oxidoreductase</keyword>
<feature type="domain" description="Flavodoxin-like fold" evidence="3">
    <location>
        <begin position="10"/>
        <end position="191"/>
    </location>
</feature>
<protein>
    <submittedName>
        <fullName evidence="4">NAD(P)H dehydrogenase (Quinone)</fullName>
    </submittedName>
</protein>
<dbReference type="Pfam" id="PF02525">
    <property type="entry name" value="Flavodoxin_2"/>
    <property type="match status" value="1"/>
</dbReference>
<evidence type="ECO:0000259" key="3">
    <source>
        <dbReference type="Pfam" id="PF02525"/>
    </source>
</evidence>
<dbReference type="HOGENOM" id="CLU_058643_1_1_11"/>